<evidence type="ECO:0008006" key="4">
    <source>
        <dbReference type="Google" id="ProtNLM"/>
    </source>
</evidence>
<name>A0ABW3M9Z3_9PSEU</name>
<dbReference type="PANTHER" id="PTHR42060">
    <property type="entry name" value="NHL REPEAT-CONTAINING PROTEIN-RELATED"/>
    <property type="match status" value="1"/>
</dbReference>
<evidence type="ECO:0000313" key="3">
    <source>
        <dbReference type="Proteomes" id="UP001597045"/>
    </source>
</evidence>
<dbReference type="InterPro" id="IPR011042">
    <property type="entry name" value="6-blade_b-propeller_TolB-like"/>
</dbReference>
<feature type="signal peptide" evidence="1">
    <location>
        <begin position="1"/>
        <end position="41"/>
    </location>
</feature>
<dbReference type="SUPFAM" id="SSF63829">
    <property type="entry name" value="Calcium-dependent phosphotriesterase"/>
    <property type="match status" value="1"/>
</dbReference>
<sequence>MTARTSRSPSANRIINGMSLLRRSILVGMAAMCVLPATATAATPPRILVHYDLAAGQQPENVAVEPRGDLDVTLATALQVERVTPQGERTPLATLPKPADGGVHTPILGFPIATGIVRARDGVLYVGYASGDATLTGIWRVSPGIPPRRVIPFPANSFPNGMALTGDTLYVADSALGKIWRASVCGGEPTTWATGPALEATSGFAANGLKIHNDAIWASNTTQGTLLRVPIRRDGSAGEIQPKATGLTAIDDFAFNGETVVAALNFPNQVALVHSDGTTTTLLTGDNGLRGPTSVAVDHGHLYVMSASYILQNDPNILVADLP</sequence>
<dbReference type="PANTHER" id="PTHR42060:SF1">
    <property type="entry name" value="NHL REPEAT-CONTAINING PROTEIN"/>
    <property type="match status" value="1"/>
</dbReference>
<proteinExistence type="predicted"/>
<comment type="caution">
    <text evidence="2">The sequence shown here is derived from an EMBL/GenBank/DDBJ whole genome shotgun (WGS) entry which is preliminary data.</text>
</comment>
<reference evidence="3" key="1">
    <citation type="journal article" date="2019" name="Int. J. Syst. Evol. Microbiol.">
        <title>The Global Catalogue of Microorganisms (GCM) 10K type strain sequencing project: providing services to taxonomists for standard genome sequencing and annotation.</title>
        <authorList>
            <consortium name="The Broad Institute Genomics Platform"/>
            <consortium name="The Broad Institute Genome Sequencing Center for Infectious Disease"/>
            <person name="Wu L."/>
            <person name="Ma J."/>
        </authorList>
    </citation>
    <scope>NUCLEOTIDE SEQUENCE [LARGE SCALE GENOMIC DNA]</scope>
    <source>
        <strain evidence="3">JCM 31486</strain>
    </source>
</reference>
<dbReference type="Proteomes" id="UP001597045">
    <property type="component" value="Unassembled WGS sequence"/>
</dbReference>
<accession>A0ABW3M9Z3</accession>
<protein>
    <recommendedName>
        <fullName evidence="4">SMP-30/Gluconolactonase/LRE-like region domain-containing protein</fullName>
    </recommendedName>
</protein>
<keyword evidence="3" id="KW-1185">Reference proteome</keyword>
<dbReference type="Gene3D" id="2.120.10.30">
    <property type="entry name" value="TolB, C-terminal domain"/>
    <property type="match status" value="1"/>
</dbReference>
<evidence type="ECO:0000313" key="2">
    <source>
        <dbReference type="EMBL" id="MFD1046104.1"/>
    </source>
</evidence>
<gene>
    <name evidence="2" type="ORF">ACFQ1S_11285</name>
</gene>
<organism evidence="2 3">
    <name type="scientific">Kibdelosporangium lantanae</name>
    <dbReference type="NCBI Taxonomy" id="1497396"/>
    <lineage>
        <taxon>Bacteria</taxon>
        <taxon>Bacillati</taxon>
        <taxon>Actinomycetota</taxon>
        <taxon>Actinomycetes</taxon>
        <taxon>Pseudonocardiales</taxon>
        <taxon>Pseudonocardiaceae</taxon>
        <taxon>Kibdelosporangium</taxon>
    </lineage>
</organism>
<evidence type="ECO:0000256" key="1">
    <source>
        <dbReference type="SAM" id="SignalP"/>
    </source>
</evidence>
<dbReference type="EMBL" id="JBHTIS010000523">
    <property type="protein sequence ID" value="MFD1046104.1"/>
    <property type="molecule type" value="Genomic_DNA"/>
</dbReference>
<feature type="chain" id="PRO_5045576268" description="SMP-30/Gluconolactonase/LRE-like region domain-containing protein" evidence="1">
    <location>
        <begin position="42"/>
        <end position="323"/>
    </location>
</feature>
<dbReference type="InterPro" id="IPR052998">
    <property type="entry name" value="Hetero-Diels-Alderase-like"/>
</dbReference>
<keyword evidence="1" id="KW-0732">Signal</keyword>